<dbReference type="SUPFAM" id="SSF81321">
    <property type="entry name" value="Family A G protein-coupled receptor-like"/>
    <property type="match status" value="1"/>
</dbReference>
<keyword evidence="3" id="KW-1185">Reference proteome</keyword>
<protein>
    <submittedName>
        <fullName evidence="2">Uncharacterized protein</fullName>
    </submittedName>
</protein>
<dbReference type="EMBL" id="JAUCMV010000004">
    <property type="protein sequence ID" value="KAK0405151.1"/>
    <property type="molecule type" value="Genomic_DNA"/>
</dbReference>
<keyword evidence="1" id="KW-0472">Membrane</keyword>
<feature type="transmembrane region" description="Helical" evidence="1">
    <location>
        <begin position="115"/>
        <end position="138"/>
    </location>
</feature>
<accession>A0AA39LPD0</accession>
<organism evidence="2 3">
    <name type="scientific">Steinernema hermaphroditum</name>
    <dbReference type="NCBI Taxonomy" id="289476"/>
    <lineage>
        <taxon>Eukaryota</taxon>
        <taxon>Metazoa</taxon>
        <taxon>Ecdysozoa</taxon>
        <taxon>Nematoda</taxon>
        <taxon>Chromadorea</taxon>
        <taxon>Rhabditida</taxon>
        <taxon>Tylenchina</taxon>
        <taxon>Panagrolaimomorpha</taxon>
        <taxon>Strongyloidoidea</taxon>
        <taxon>Steinernematidae</taxon>
        <taxon>Steinernema</taxon>
    </lineage>
</organism>
<name>A0AA39LPD0_9BILA</name>
<reference evidence="2" key="1">
    <citation type="submission" date="2023-06" db="EMBL/GenBank/DDBJ databases">
        <title>Genomic analysis of the entomopathogenic nematode Steinernema hermaphroditum.</title>
        <authorList>
            <person name="Schwarz E.M."/>
            <person name="Heppert J.K."/>
            <person name="Baniya A."/>
            <person name="Schwartz H.T."/>
            <person name="Tan C.-H."/>
            <person name="Antoshechkin I."/>
            <person name="Sternberg P.W."/>
            <person name="Goodrich-Blair H."/>
            <person name="Dillman A.R."/>
        </authorList>
    </citation>
    <scope>NUCLEOTIDE SEQUENCE</scope>
    <source>
        <strain evidence="2">PS9179</strain>
        <tissue evidence="2">Whole animal</tissue>
    </source>
</reference>
<feature type="transmembrane region" description="Helical" evidence="1">
    <location>
        <begin position="79"/>
        <end position="103"/>
    </location>
</feature>
<feature type="transmembrane region" description="Helical" evidence="1">
    <location>
        <begin position="38"/>
        <end position="59"/>
    </location>
</feature>
<feature type="transmembrane region" description="Helical" evidence="1">
    <location>
        <begin position="206"/>
        <end position="226"/>
    </location>
</feature>
<feature type="transmembrane region" description="Helical" evidence="1">
    <location>
        <begin position="172"/>
        <end position="194"/>
    </location>
</feature>
<evidence type="ECO:0000256" key="1">
    <source>
        <dbReference type="SAM" id="Phobius"/>
    </source>
</evidence>
<proteinExistence type="predicted"/>
<feature type="transmembrane region" description="Helical" evidence="1">
    <location>
        <begin position="232"/>
        <end position="252"/>
    </location>
</feature>
<evidence type="ECO:0000313" key="3">
    <source>
        <dbReference type="Proteomes" id="UP001175271"/>
    </source>
</evidence>
<keyword evidence="1" id="KW-0812">Transmembrane</keyword>
<feature type="transmembrane region" description="Helical" evidence="1">
    <location>
        <begin position="6"/>
        <end position="29"/>
    </location>
</feature>
<dbReference type="Gene3D" id="1.20.1070.10">
    <property type="entry name" value="Rhodopsin 7-helix transmembrane proteins"/>
    <property type="match status" value="1"/>
</dbReference>
<comment type="caution">
    <text evidence="2">The sequence shown here is derived from an EMBL/GenBank/DDBJ whole genome shotgun (WGS) entry which is preliminary data.</text>
</comment>
<gene>
    <name evidence="2" type="ORF">QR680_017826</name>
</gene>
<dbReference type="AlphaFoldDB" id="A0AA39LPD0"/>
<dbReference type="Proteomes" id="UP001175271">
    <property type="component" value="Unassembled WGS sequence"/>
</dbReference>
<sequence length="298" mass="33645">MTVHLGIGIVSIVAFSFFFPCNLIIVWIITTKGKLRKLWAFVIILHTAILDIGYIQPILTTGLMSLLGVSLPNSIVVGSYYIMTAFPATQAALNLSLALNRMFVFTEMRHLNKAIVYWILLSISWLSGVVWIVLTALIKADFIFDLNRHTLLMIPIDDQEKLSQERLNTAKIYFTLVCFGFGFFCYIITIFSIFRKKSNELSKTELRIFVQASVLFVGLAITRFAAHYSYAFTMFLGNYVGAVVGLVFYRLMPCTINTAINLVVNKSIRGSIIDIFRKVLLKRLKPNSVSSVITVKNL</sequence>
<keyword evidence="1" id="KW-1133">Transmembrane helix</keyword>
<evidence type="ECO:0000313" key="2">
    <source>
        <dbReference type="EMBL" id="KAK0405151.1"/>
    </source>
</evidence>